<comment type="caution">
    <text evidence="2">The sequence shown here is derived from an EMBL/GenBank/DDBJ whole genome shotgun (WGS) entry which is preliminary data.</text>
</comment>
<accession>A0ABP8FC45</accession>
<dbReference type="Proteomes" id="UP001501844">
    <property type="component" value="Unassembled WGS sequence"/>
</dbReference>
<dbReference type="EMBL" id="BAABGX010000001">
    <property type="protein sequence ID" value="GAA4300022.1"/>
    <property type="molecule type" value="Genomic_DNA"/>
</dbReference>
<organism evidence="2 3">
    <name type="scientific">Nibribacter koreensis</name>
    <dbReference type="NCBI Taxonomy" id="1084519"/>
    <lineage>
        <taxon>Bacteria</taxon>
        <taxon>Pseudomonadati</taxon>
        <taxon>Bacteroidota</taxon>
        <taxon>Cytophagia</taxon>
        <taxon>Cytophagales</taxon>
        <taxon>Hymenobacteraceae</taxon>
        <taxon>Nibribacter</taxon>
    </lineage>
</organism>
<dbReference type="RefSeq" id="WP_345162989.1">
    <property type="nucleotide sequence ID" value="NZ_BAABGX010000001.1"/>
</dbReference>
<name>A0ABP8FC45_9BACT</name>
<gene>
    <name evidence="2" type="ORF">GCM10023183_09920</name>
</gene>
<dbReference type="InterPro" id="IPR000073">
    <property type="entry name" value="AB_hydrolase_1"/>
</dbReference>
<dbReference type="InterPro" id="IPR029058">
    <property type="entry name" value="AB_hydrolase_fold"/>
</dbReference>
<evidence type="ECO:0000259" key="1">
    <source>
        <dbReference type="Pfam" id="PF12697"/>
    </source>
</evidence>
<feature type="domain" description="AB hydrolase-1" evidence="1">
    <location>
        <begin position="47"/>
        <end position="211"/>
    </location>
</feature>
<evidence type="ECO:0000313" key="3">
    <source>
        <dbReference type="Proteomes" id="UP001501844"/>
    </source>
</evidence>
<keyword evidence="3" id="KW-1185">Reference proteome</keyword>
<reference evidence="3" key="1">
    <citation type="journal article" date="2019" name="Int. J. Syst. Evol. Microbiol.">
        <title>The Global Catalogue of Microorganisms (GCM) 10K type strain sequencing project: providing services to taxonomists for standard genome sequencing and annotation.</title>
        <authorList>
            <consortium name="The Broad Institute Genomics Platform"/>
            <consortium name="The Broad Institute Genome Sequencing Center for Infectious Disease"/>
            <person name="Wu L."/>
            <person name="Ma J."/>
        </authorList>
    </citation>
    <scope>NUCLEOTIDE SEQUENCE [LARGE SCALE GENOMIC DNA]</scope>
    <source>
        <strain evidence="3">JCM 17917</strain>
    </source>
</reference>
<protein>
    <recommendedName>
        <fullName evidence="1">AB hydrolase-1 domain-containing protein</fullName>
    </recommendedName>
</protein>
<dbReference type="SUPFAM" id="SSF53474">
    <property type="entry name" value="alpha/beta-Hydrolases"/>
    <property type="match status" value="1"/>
</dbReference>
<dbReference type="Pfam" id="PF12697">
    <property type="entry name" value="Abhydrolase_6"/>
    <property type="match status" value="1"/>
</dbReference>
<proteinExistence type="predicted"/>
<evidence type="ECO:0000313" key="2">
    <source>
        <dbReference type="EMBL" id="GAA4300022.1"/>
    </source>
</evidence>
<sequence>MSQQAPVYLLSGLGADERLFHNLKLKHPSPKVIKWIKPEPAESLNHYAQRLLPQIAPSDQPPILVGLSFGGMVAQEIAKLIPVKRVILLSSLADTRALPWHYRLGGFLKLQQWLPFTLAKKWPVPGYWLFGIQDPEERKLFNSIVQDTDIHFLRWSLTQILKWKHQAQGYEMVVIHGDADKVLPVPQHANVHVLKGGEHLVVLNRAEEVSALINQYLD</sequence>
<dbReference type="Gene3D" id="3.40.50.1820">
    <property type="entry name" value="alpha/beta hydrolase"/>
    <property type="match status" value="1"/>
</dbReference>